<dbReference type="EMBL" id="LAZR01000715">
    <property type="protein sequence ID" value="KKN59789.1"/>
    <property type="molecule type" value="Genomic_DNA"/>
</dbReference>
<accession>A0A0F9RY89</accession>
<protein>
    <submittedName>
        <fullName evidence="1">Uncharacterized protein</fullName>
    </submittedName>
</protein>
<comment type="caution">
    <text evidence="1">The sequence shown here is derived from an EMBL/GenBank/DDBJ whole genome shotgun (WGS) entry which is preliminary data.</text>
</comment>
<evidence type="ECO:0000313" key="1">
    <source>
        <dbReference type="EMBL" id="KKN59789.1"/>
    </source>
</evidence>
<proteinExistence type="predicted"/>
<name>A0A0F9RY89_9ZZZZ</name>
<gene>
    <name evidence="1" type="ORF">LCGC14_0538790</name>
</gene>
<reference evidence="1" key="1">
    <citation type="journal article" date="2015" name="Nature">
        <title>Complex archaea that bridge the gap between prokaryotes and eukaryotes.</title>
        <authorList>
            <person name="Spang A."/>
            <person name="Saw J.H."/>
            <person name="Jorgensen S.L."/>
            <person name="Zaremba-Niedzwiedzka K."/>
            <person name="Martijn J."/>
            <person name="Lind A.E."/>
            <person name="van Eijk R."/>
            <person name="Schleper C."/>
            <person name="Guy L."/>
            <person name="Ettema T.J."/>
        </authorList>
    </citation>
    <scope>NUCLEOTIDE SEQUENCE</scope>
</reference>
<dbReference type="AlphaFoldDB" id="A0A0F9RY89"/>
<organism evidence="1">
    <name type="scientific">marine sediment metagenome</name>
    <dbReference type="NCBI Taxonomy" id="412755"/>
    <lineage>
        <taxon>unclassified sequences</taxon>
        <taxon>metagenomes</taxon>
        <taxon>ecological metagenomes</taxon>
    </lineage>
</organism>
<sequence length="63" mass="7132">MQVGEIEKHLLAECRLDSLVDCNNALDVLIVHMPGKLVKQLCFRELKTSIDCTINKHKILAKT</sequence>